<evidence type="ECO:0000256" key="2">
    <source>
        <dbReference type="ARBA" id="ARBA00022837"/>
    </source>
</evidence>
<evidence type="ECO:0000313" key="6">
    <source>
        <dbReference type="EMBL" id="EPS72543.1"/>
    </source>
</evidence>
<dbReference type="GO" id="GO:0019722">
    <property type="term" value="P:calcium-mediated signaling"/>
    <property type="evidence" value="ECO:0007669"/>
    <property type="project" value="UniProtKB-UniRule"/>
</dbReference>
<dbReference type="InterPro" id="IPR045198">
    <property type="entry name" value="CNBL1-10"/>
</dbReference>
<comment type="subunit">
    <text evidence="4">Homodimer. Interacts with CIPK.</text>
</comment>
<comment type="function">
    <text evidence="4">Acts as a calcium sensor. CBL proteins interact with CIPK serine-threonine protein kinases. Binding of a CBL protein to the regulatory NAF domain of a CIPK protein lead to the activation of the kinase in a calcium-dependent manner.</text>
</comment>
<dbReference type="CDD" id="cd00051">
    <property type="entry name" value="EFh"/>
    <property type="match status" value="1"/>
</dbReference>
<dbReference type="SUPFAM" id="SSF47473">
    <property type="entry name" value="EF-hand"/>
    <property type="match status" value="1"/>
</dbReference>
<dbReference type="Gene3D" id="1.10.238.10">
    <property type="entry name" value="EF-hand"/>
    <property type="match status" value="1"/>
</dbReference>
<keyword evidence="7" id="KW-1185">Reference proteome</keyword>
<reference evidence="6 7" key="1">
    <citation type="journal article" date="2013" name="BMC Genomics">
        <title>The miniature genome of a carnivorous plant Genlisea aurea contains a low number of genes and short non-coding sequences.</title>
        <authorList>
            <person name="Leushkin E.V."/>
            <person name="Sutormin R.A."/>
            <person name="Nabieva E.R."/>
            <person name="Penin A.A."/>
            <person name="Kondrashov A.S."/>
            <person name="Logacheva M.D."/>
        </authorList>
    </citation>
    <scope>NUCLEOTIDE SEQUENCE [LARGE SCALE GENOMIC DNA]</scope>
</reference>
<dbReference type="InterPro" id="IPR002048">
    <property type="entry name" value="EF_hand_dom"/>
</dbReference>
<organism evidence="6 7">
    <name type="scientific">Genlisea aurea</name>
    <dbReference type="NCBI Taxonomy" id="192259"/>
    <lineage>
        <taxon>Eukaryota</taxon>
        <taxon>Viridiplantae</taxon>
        <taxon>Streptophyta</taxon>
        <taxon>Embryophyta</taxon>
        <taxon>Tracheophyta</taxon>
        <taxon>Spermatophyta</taxon>
        <taxon>Magnoliopsida</taxon>
        <taxon>eudicotyledons</taxon>
        <taxon>Gunneridae</taxon>
        <taxon>Pentapetalae</taxon>
        <taxon>asterids</taxon>
        <taxon>lamiids</taxon>
        <taxon>Lamiales</taxon>
        <taxon>Lentibulariaceae</taxon>
        <taxon>Genlisea</taxon>
    </lineage>
</organism>
<name>S8E9J8_9LAMI</name>
<proteinExistence type="inferred from homology"/>
<accession>S8E9J8</accession>
<dbReference type="FunFam" id="1.10.238.10:FF:000073">
    <property type="entry name" value="calcineurin B-like protein 3"/>
    <property type="match status" value="1"/>
</dbReference>
<dbReference type="AlphaFoldDB" id="S8E9J8"/>
<dbReference type="GO" id="GO:0005509">
    <property type="term" value="F:calcium ion binding"/>
    <property type="evidence" value="ECO:0007669"/>
    <property type="project" value="UniProtKB-UniRule"/>
</dbReference>
<dbReference type="PRINTS" id="PR00450">
    <property type="entry name" value="RECOVERIN"/>
</dbReference>
<dbReference type="PROSITE" id="PS50222">
    <property type="entry name" value="EF_HAND_2"/>
    <property type="match status" value="3"/>
</dbReference>
<dbReference type="OrthoDB" id="191686at2759"/>
<dbReference type="PANTHER" id="PTHR23056">
    <property type="entry name" value="CALCINEURIN B"/>
    <property type="match status" value="1"/>
</dbReference>
<dbReference type="GO" id="GO:0016020">
    <property type="term" value="C:membrane"/>
    <property type="evidence" value="ECO:0007669"/>
    <property type="project" value="UniProtKB-SubCell"/>
</dbReference>
<dbReference type="InterPro" id="IPR018247">
    <property type="entry name" value="EF_Hand_1_Ca_BS"/>
</dbReference>
<dbReference type="InterPro" id="IPR011992">
    <property type="entry name" value="EF-hand-dom_pair"/>
</dbReference>
<comment type="similarity">
    <text evidence="3 4">Belongs to the calcineurin regulatory subunit family.</text>
</comment>
<keyword evidence="2 4" id="KW-0106">Calcium</keyword>
<gene>
    <name evidence="6" type="ORF">M569_02214</name>
</gene>
<dbReference type="SMART" id="SM00054">
    <property type="entry name" value="EFh"/>
    <property type="match status" value="3"/>
</dbReference>
<evidence type="ECO:0000256" key="1">
    <source>
        <dbReference type="ARBA" id="ARBA00022737"/>
    </source>
</evidence>
<evidence type="ECO:0000259" key="5">
    <source>
        <dbReference type="PROSITE" id="PS50222"/>
    </source>
</evidence>
<keyword evidence="1 4" id="KW-0677">Repeat</keyword>
<dbReference type="Pfam" id="PF13499">
    <property type="entry name" value="EF-hand_7"/>
    <property type="match status" value="1"/>
</dbReference>
<sequence>MHEERSASCSVRCRQKLSHLHELRLLLRRHHVLKVHTRSPFSVSYLSRSMNFVYFNPKSLRFLFSVNFLGVQPSQSASPVVVVLRGVFDVLMISDNLFSPNPDRRKSIMGCFASKSLKRVPGYEEPTLLAAETAFSVSEVEALFELFNKISCSIIRDGLIHKEEFQLALFRNQKRRNLFADRVFDLFDYKRNGVIEFGEFIRGLSVFHPNASYDSKVSFAYRLYDLRNTGFIEREELKEMVLALLHESDLVLSEDLIELIVDKTFSEADSNGDGKIDLEEWKEFVSKNPSLIRNMTLPYLKDITGAFPSFVEQSEVEESEL</sequence>
<dbReference type="GO" id="GO:0019900">
    <property type="term" value="F:kinase binding"/>
    <property type="evidence" value="ECO:0007669"/>
    <property type="project" value="UniProtKB-UniRule"/>
</dbReference>
<evidence type="ECO:0000256" key="3">
    <source>
        <dbReference type="ARBA" id="ARBA00023774"/>
    </source>
</evidence>
<feature type="domain" description="EF-hand" evidence="5">
    <location>
        <begin position="212"/>
        <end position="247"/>
    </location>
</feature>
<keyword evidence="4" id="KW-0472">Membrane</keyword>
<feature type="domain" description="EF-hand" evidence="5">
    <location>
        <begin position="256"/>
        <end position="291"/>
    </location>
</feature>
<dbReference type="PANTHER" id="PTHR23056:SF110">
    <property type="entry name" value="CALMODULIN"/>
    <property type="match status" value="1"/>
</dbReference>
<comment type="subcellular location">
    <subcellularLocation>
        <location evidence="4">Membrane</location>
    </subcellularLocation>
</comment>
<protein>
    <recommendedName>
        <fullName evidence="4">Calcineurin B-like protein</fullName>
    </recommendedName>
</protein>
<evidence type="ECO:0000256" key="4">
    <source>
        <dbReference type="RuleBase" id="RU369080"/>
    </source>
</evidence>
<feature type="domain" description="EF-hand" evidence="5">
    <location>
        <begin position="175"/>
        <end position="210"/>
    </location>
</feature>
<comment type="caution">
    <text evidence="6">The sequence shown here is derived from an EMBL/GenBank/DDBJ whole genome shotgun (WGS) entry which is preliminary data.</text>
</comment>
<dbReference type="PROSITE" id="PS00018">
    <property type="entry name" value="EF_HAND_1"/>
    <property type="match status" value="1"/>
</dbReference>
<dbReference type="Proteomes" id="UP000015453">
    <property type="component" value="Unassembled WGS sequence"/>
</dbReference>
<dbReference type="Pfam" id="PF13202">
    <property type="entry name" value="EF-hand_5"/>
    <property type="match status" value="1"/>
</dbReference>
<dbReference type="EMBL" id="AUSU01000793">
    <property type="protein sequence ID" value="EPS72543.1"/>
    <property type="molecule type" value="Genomic_DNA"/>
</dbReference>
<keyword evidence="4" id="KW-0479">Metal-binding</keyword>
<evidence type="ECO:0000313" key="7">
    <source>
        <dbReference type="Proteomes" id="UP000015453"/>
    </source>
</evidence>